<organism evidence="1 2">
    <name type="scientific">Rothia mucilaginosa M508</name>
    <dbReference type="NCBI Taxonomy" id="563033"/>
    <lineage>
        <taxon>Bacteria</taxon>
        <taxon>Bacillati</taxon>
        <taxon>Actinomycetota</taxon>
        <taxon>Actinomycetes</taxon>
        <taxon>Micrococcales</taxon>
        <taxon>Micrococcaceae</taxon>
        <taxon>Rothia</taxon>
    </lineage>
</organism>
<dbReference type="EMBL" id="ACSB01000011">
    <property type="protein sequence ID" value="EHB87557.1"/>
    <property type="molecule type" value="Genomic_DNA"/>
</dbReference>
<reference evidence="1 2" key="1">
    <citation type="submission" date="2011-08" db="EMBL/GenBank/DDBJ databases">
        <title>The Genome Sequence of Rothia mucilaginosa M508.</title>
        <authorList>
            <consortium name="The Broad Institute Genome Sequencing Platform"/>
            <consortium name="The Broad Institute Genome Sequencing Center for Infectious Disease"/>
            <person name="Earl A."/>
            <person name="Ward D."/>
            <person name="Feldgarden M."/>
            <person name="Gevers D."/>
            <person name="Sibley C.D."/>
            <person name="Field T.R."/>
            <person name="Grinwis M."/>
            <person name="Eshaghurshan C.S."/>
            <person name="Surette M.G."/>
            <person name="Young S.K."/>
            <person name="Zeng Q."/>
            <person name="Gargeya S."/>
            <person name="Fitzgerald M."/>
            <person name="Haas B."/>
            <person name="Abouelleil A."/>
            <person name="Alvarado L."/>
            <person name="Arachchi H.M."/>
            <person name="Berlin A."/>
            <person name="Brown A."/>
            <person name="Chapman S.B."/>
            <person name="Chen Z."/>
            <person name="Dunbar C."/>
            <person name="Freedman E."/>
            <person name="Gearin G."/>
            <person name="Gellesch M."/>
            <person name="Goldberg J."/>
            <person name="Griggs A."/>
            <person name="Gujja S."/>
            <person name="Heiman D."/>
            <person name="Howarth C."/>
            <person name="Larson L."/>
            <person name="Lui A."/>
            <person name="MacDonald P.J.P."/>
            <person name="Montmayeur A."/>
            <person name="Murphy C."/>
            <person name="Neiman D."/>
            <person name="Pearson M."/>
            <person name="Priest M."/>
            <person name="Roberts A."/>
            <person name="Saif S."/>
            <person name="Shea T."/>
            <person name="Shenoy N."/>
            <person name="Sisk P."/>
            <person name="Stolte C."/>
            <person name="Sykes S."/>
            <person name="Wortman J."/>
            <person name="Nusbaum C."/>
            <person name="Birren B."/>
        </authorList>
    </citation>
    <scope>NUCLEOTIDE SEQUENCE [LARGE SCALE GENOMIC DNA]</scope>
    <source>
        <strain evidence="1 2">M508</strain>
    </source>
</reference>
<proteinExistence type="predicted"/>
<dbReference type="Proteomes" id="UP000004897">
    <property type="component" value="Unassembled WGS sequence"/>
</dbReference>
<dbReference type="HOGENOM" id="CLU_3257331_0_0_11"/>
<evidence type="ECO:0000313" key="2">
    <source>
        <dbReference type="Proteomes" id="UP000004897"/>
    </source>
</evidence>
<protein>
    <submittedName>
        <fullName evidence="1">Uncharacterized protein</fullName>
    </submittedName>
</protein>
<name>G5ESX1_9MICC</name>
<comment type="caution">
    <text evidence="1">The sequence shown here is derived from an EMBL/GenBank/DDBJ whole genome shotgun (WGS) entry which is preliminary data.</text>
</comment>
<gene>
    <name evidence="1" type="ORF">HMPREF0737_01381</name>
</gene>
<evidence type="ECO:0000313" key="1">
    <source>
        <dbReference type="EMBL" id="EHB87557.1"/>
    </source>
</evidence>
<accession>G5ESX1</accession>
<dbReference type="AlphaFoldDB" id="G5ESX1"/>
<sequence length="42" mass="4718">MRYFIYDAGYIGSDGPVLVSNPRKIRSRDVLVSVVAFLLLCL</sequence>